<dbReference type="GO" id="GO:0006310">
    <property type="term" value="P:DNA recombination"/>
    <property type="evidence" value="ECO:0007669"/>
    <property type="project" value="UniProtKB-UniRule"/>
</dbReference>
<dbReference type="EMBL" id="LCFK01000001">
    <property type="protein sequence ID" value="KKS94930.1"/>
    <property type="molecule type" value="Genomic_DNA"/>
</dbReference>
<evidence type="ECO:0000256" key="9">
    <source>
        <dbReference type="ARBA" id="ARBA00023125"/>
    </source>
</evidence>
<dbReference type="NCBIfam" id="NF000711">
    <property type="entry name" value="PRK00039.2-1"/>
    <property type="match status" value="1"/>
</dbReference>
<dbReference type="PRINTS" id="PR00696">
    <property type="entry name" value="RSOLVASERUVC"/>
</dbReference>
<reference evidence="15 16" key="1">
    <citation type="journal article" date="2015" name="Nature">
        <title>rRNA introns, odd ribosomes, and small enigmatic genomes across a large radiation of phyla.</title>
        <authorList>
            <person name="Brown C.T."/>
            <person name="Hug L.A."/>
            <person name="Thomas B.C."/>
            <person name="Sharon I."/>
            <person name="Castelle C.J."/>
            <person name="Singh A."/>
            <person name="Wilkins M.J."/>
            <person name="Williams K.H."/>
            <person name="Banfield J.F."/>
        </authorList>
    </citation>
    <scope>NUCLEOTIDE SEQUENCE [LARGE SCALE GENOMIC DNA]</scope>
</reference>
<feature type="active site" evidence="13">
    <location>
        <position position="84"/>
    </location>
</feature>
<keyword evidence="3 13" id="KW-0540">Nuclease</keyword>
<name>A0A0G1DAJ5_9BACT</name>
<keyword evidence="5 13" id="KW-0255">Endonuclease</keyword>
<feature type="active site" evidence="13">
    <location>
        <position position="24"/>
    </location>
</feature>
<dbReference type="EC" id="3.1.21.10" evidence="13 14"/>
<dbReference type="AlphaFoldDB" id="A0A0G1DAJ5"/>
<evidence type="ECO:0000256" key="6">
    <source>
        <dbReference type="ARBA" id="ARBA00022763"/>
    </source>
</evidence>
<sequence length="173" mass="19077">MNATYFIISKPSVYNQIMKILGIDPGTGRVGWGIVSHEKGVDTFVECGCFETKTNSELPQRLLKIHDFLQNLIKVHQPEALAVESLFFEKNAKTAIDVAAARGVILLAGEQAHIPVFQYTPLQVKSSLTGYGKAEKSQVEFMVGKILHLKEKIKPDDAADAVAIALTHAFRVR</sequence>
<feature type="binding site" evidence="13">
    <location>
        <position position="157"/>
    </location>
    <ligand>
        <name>Mg(2+)</name>
        <dbReference type="ChEBI" id="CHEBI:18420"/>
        <label>1</label>
    </ligand>
</feature>
<comment type="subunit">
    <text evidence="13">Homodimer which binds Holliday junction (HJ) DNA. The HJ becomes 2-fold symmetrical on binding to RuvC with unstacked arms; it has a different conformation from HJ DNA in complex with RuvA. In the full resolvosome a probable DNA-RuvA(4)-RuvB(12)-RuvC(2) complex forms which resolves the HJ.</text>
</comment>
<keyword evidence="8 13" id="KW-0460">Magnesium</keyword>
<dbReference type="FunFam" id="3.30.420.10:FF:000002">
    <property type="entry name" value="Crossover junction endodeoxyribonuclease RuvC"/>
    <property type="match status" value="1"/>
</dbReference>
<evidence type="ECO:0000256" key="13">
    <source>
        <dbReference type="HAMAP-Rule" id="MF_00034"/>
    </source>
</evidence>
<gene>
    <name evidence="13" type="primary">ruvC</name>
    <name evidence="15" type="ORF">UV68_C0001G0071</name>
</gene>
<comment type="subcellular location">
    <subcellularLocation>
        <location evidence="13">Cytoplasm</location>
    </subcellularLocation>
</comment>
<evidence type="ECO:0000256" key="4">
    <source>
        <dbReference type="ARBA" id="ARBA00022723"/>
    </source>
</evidence>
<accession>A0A0G1DAJ5</accession>
<dbReference type="PANTHER" id="PTHR30194:SF3">
    <property type="entry name" value="CROSSOVER JUNCTION ENDODEOXYRIBONUCLEASE RUVC"/>
    <property type="match status" value="1"/>
</dbReference>
<evidence type="ECO:0000256" key="3">
    <source>
        <dbReference type="ARBA" id="ARBA00022722"/>
    </source>
</evidence>
<keyword evidence="7 13" id="KW-0378">Hydrolase</keyword>
<evidence type="ECO:0000256" key="1">
    <source>
        <dbReference type="ARBA" id="ARBA00009518"/>
    </source>
</evidence>
<dbReference type="PANTHER" id="PTHR30194">
    <property type="entry name" value="CROSSOVER JUNCTION ENDODEOXYRIBONUCLEASE RUVC"/>
    <property type="match status" value="1"/>
</dbReference>
<comment type="function">
    <text evidence="13">The RuvA-RuvB-RuvC complex processes Holliday junction (HJ) DNA during genetic recombination and DNA repair. Endonuclease that resolves HJ intermediates. Cleaves cruciform DNA by making single-stranded nicks across the HJ at symmetrical positions within the homologous arms, yielding a 5'-phosphate and a 3'-hydroxyl group; requires a central core of homology in the junction. The consensus cleavage sequence is 5'-(A/T)TT(C/G)-3'. Cleavage occurs on the 3'-side of the TT dinucleotide at the point of strand exchange. HJ branch migration catalyzed by RuvA-RuvB allows RuvC to scan DNA until it finds its consensus sequence, where it cleaves and resolves the cruciform DNA.</text>
</comment>
<protein>
    <recommendedName>
        <fullName evidence="13 14">Crossover junction endodeoxyribonuclease RuvC</fullName>
        <ecNumber evidence="13 14">3.1.21.10</ecNumber>
    </recommendedName>
    <alternativeName>
        <fullName evidence="13">Holliday junction nuclease RuvC</fullName>
    </alternativeName>
    <alternativeName>
        <fullName evidence="13">Holliday junction resolvase RuvC</fullName>
    </alternativeName>
</protein>
<dbReference type="Pfam" id="PF02075">
    <property type="entry name" value="RuvC"/>
    <property type="match status" value="1"/>
</dbReference>
<dbReference type="CDD" id="cd16962">
    <property type="entry name" value="RuvC"/>
    <property type="match status" value="1"/>
</dbReference>
<dbReference type="SUPFAM" id="SSF53098">
    <property type="entry name" value="Ribonuclease H-like"/>
    <property type="match status" value="1"/>
</dbReference>
<dbReference type="InterPro" id="IPR020563">
    <property type="entry name" value="X-over_junc_endoDNase_Mg_BS"/>
</dbReference>
<keyword evidence="10 13" id="KW-0233">DNA recombination</keyword>
<dbReference type="NCBIfam" id="TIGR00228">
    <property type="entry name" value="ruvC"/>
    <property type="match status" value="1"/>
</dbReference>
<dbReference type="GO" id="GO:0000287">
    <property type="term" value="F:magnesium ion binding"/>
    <property type="evidence" value="ECO:0007669"/>
    <property type="project" value="UniProtKB-UniRule"/>
</dbReference>
<evidence type="ECO:0000256" key="11">
    <source>
        <dbReference type="ARBA" id="ARBA00023204"/>
    </source>
</evidence>
<proteinExistence type="inferred from homology"/>
<dbReference type="GO" id="GO:0008821">
    <property type="term" value="F:crossover junction DNA endonuclease activity"/>
    <property type="evidence" value="ECO:0007669"/>
    <property type="project" value="UniProtKB-UniRule"/>
</dbReference>
<dbReference type="InterPro" id="IPR002176">
    <property type="entry name" value="X-over_junc_endoDNase_RuvC"/>
</dbReference>
<feature type="active site" evidence="13">
    <location>
        <position position="157"/>
    </location>
</feature>
<evidence type="ECO:0000313" key="15">
    <source>
        <dbReference type="EMBL" id="KKS94930.1"/>
    </source>
</evidence>
<feature type="binding site" evidence="13">
    <location>
        <position position="84"/>
    </location>
    <ligand>
        <name>Mg(2+)</name>
        <dbReference type="ChEBI" id="CHEBI:18420"/>
        <label>2</label>
    </ligand>
</feature>
<keyword evidence="4 13" id="KW-0479">Metal-binding</keyword>
<evidence type="ECO:0000256" key="8">
    <source>
        <dbReference type="ARBA" id="ARBA00022842"/>
    </source>
</evidence>
<dbReference type="InterPro" id="IPR012337">
    <property type="entry name" value="RNaseH-like_sf"/>
</dbReference>
<keyword evidence="11 13" id="KW-0234">DNA repair</keyword>
<comment type="caution">
    <text evidence="15">The sequence shown here is derived from an EMBL/GenBank/DDBJ whole genome shotgun (WGS) entry which is preliminary data.</text>
</comment>
<evidence type="ECO:0000256" key="12">
    <source>
        <dbReference type="ARBA" id="ARBA00029354"/>
    </source>
</evidence>
<dbReference type="GO" id="GO:0003677">
    <property type="term" value="F:DNA binding"/>
    <property type="evidence" value="ECO:0007669"/>
    <property type="project" value="UniProtKB-KW"/>
</dbReference>
<evidence type="ECO:0000256" key="14">
    <source>
        <dbReference type="NCBIfam" id="TIGR00228"/>
    </source>
</evidence>
<evidence type="ECO:0000256" key="2">
    <source>
        <dbReference type="ARBA" id="ARBA00022490"/>
    </source>
</evidence>
<keyword evidence="9 13" id="KW-0238">DNA-binding</keyword>
<dbReference type="Gene3D" id="3.30.420.10">
    <property type="entry name" value="Ribonuclease H-like superfamily/Ribonuclease H"/>
    <property type="match status" value="1"/>
</dbReference>
<dbReference type="PROSITE" id="PS01321">
    <property type="entry name" value="RUVC"/>
    <property type="match status" value="1"/>
</dbReference>
<evidence type="ECO:0000256" key="10">
    <source>
        <dbReference type="ARBA" id="ARBA00023172"/>
    </source>
</evidence>
<dbReference type="GO" id="GO:0048476">
    <property type="term" value="C:Holliday junction resolvase complex"/>
    <property type="evidence" value="ECO:0007669"/>
    <property type="project" value="UniProtKB-UniRule"/>
</dbReference>
<dbReference type="InterPro" id="IPR036397">
    <property type="entry name" value="RNaseH_sf"/>
</dbReference>
<dbReference type="PATRIC" id="fig|1618390.3.peg.71"/>
<dbReference type="GO" id="GO:0005737">
    <property type="term" value="C:cytoplasm"/>
    <property type="evidence" value="ECO:0007669"/>
    <property type="project" value="UniProtKB-SubCell"/>
</dbReference>
<comment type="cofactor">
    <cofactor evidence="13">
        <name>Mg(2+)</name>
        <dbReference type="ChEBI" id="CHEBI:18420"/>
    </cofactor>
    <text evidence="13">Binds 2 Mg(2+) ion per subunit.</text>
</comment>
<dbReference type="HAMAP" id="MF_00034">
    <property type="entry name" value="RuvC"/>
    <property type="match status" value="1"/>
</dbReference>
<keyword evidence="6 13" id="KW-0227">DNA damage</keyword>
<comment type="catalytic activity">
    <reaction evidence="12 13">
        <text>Endonucleolytic cleavage at a junction such as a reciprocal single-stranded crossover between two homologous DNA duplexes (Holliday junction).</text>
        <dbReference type="EC" id="3.1.21.10"/>
    </reaction>
</comment>
<comment type="similarity">
    <text evidence="1 13">Belongs to the RuvC family.</text>
</comment>
<evidence type="ECO:0000256" key="5">
    <source>
        <dbReference type="ARBA" id="ARBA00022759"/>
    </source>
</evidence>
<keyword evidence="2 13" id="KW-0963">Cytoplasm</keyword>
<evidence type="ECO:0000256" key="7">
    <source>
        <dbReference type="ARBA" id="ARBA00022801"/>
    </source>
</evidence>
<evidence type="ECO:0000313" key="16">
    <source>
        <dbReference type="Proteomes" id="UP000033980"/>
    </source>
</evidence>
<dbReference type="GO" id="GO:0006281">
    <property type="term" value="P:DNA repair"/>
    <property type="evidence" value="ECO:0007669"/>
    <property type="project" value="UniProtKB-UniRule"/>
</dbReference>
<dbReference type="Proteomes" id="UP000033980">
    <property type="component" value="Unassembled WGS sequence"/>
</dbReference>
<feature type="binding site" evidence="13">
    <location>
        <position position="24"/>
    </location>
    <ligand>
        <name>Mg(2+)</name>
        <dbReference type="ChEBI" id="CHEBI:18420"/>
        <label>1</label>
    </ligand>
</feature>
<organism evidence="15 16">
    <name type="scientific">Candidatus Collierbacteria bacterium GW2011_GWC2_43_12</name>
    <dbReference type="NCBI Taxonomy" id="1618390"/>
    <lineage>
        <taxon>Bacteria</taxon>
        <taxon>Candidatus Collieribacteriota</taxon>
    </lineage>
</organism>